<evidence type="ECO:0008006" key="3">
    <source>
        <dbReference type="Google" id="ProtNLM"/>
    </source>
</evidence>
<dbReference type="HOGENOM" id="CLU_188461_0_0_6"/>
<accession>E8LLH7</accession>
<protein>
    <recommendedName>
        <fullName evidence="3">DUF1107 domain-containing protein</fullName>
    </recommendedName>
</protein>
<name>E8LLH7_SUCHY</name>
<dbReference type="InterPro" id="IPR009491">
    <property type="entry name" value="DUF1107"/>
</dbReference>
<gene>
    <name evidence="1" type="ORF">HMPREF9444_01590</name>
</gene>
<dbReference type="Proteomes" id="UP000018458">
    <property type="component" value="Unassembled WGS sequence"/>
</dbReference>
<evidence type="ECO:0000313" key="2">
    <source>
        <dbReference type="Proteomes" id="UP000018458"/>
    </source>
</evidence>
<dbReference type="RefSeq" id="WP_009143762.1">
    <property type="nucleotide sequence ID" value="NZ_GL831037.1"/>
</dbReference>
<organism evidence="1 2">
    <name type="scientific">Succinatimonas hippei (strain DSM 22608 / JCM 16073 / KCTC 15190 / YIT 12066)</name>
    <dbReference type="NCBI Taxonomy" id="762983"/>
    <lineage>
        <taxon>Bacteria</taxon>
        <taxon>Pseudomonadati</taxon>
        <taxon>Pseudomonadota</taxon>
        <taxon>Gammaproteobacteria</taxon>
        <taxon>Aeromonadales</taxon>
        <taxon>Succinivibrionaceae</taxon>
        <taxon>Succinatimonas</taxon>
    </lineage>
</organism>
<dbReference type="Pfam" id="PF06526">
    <property type="entry name" value="DUF1107"/>
    <property type="match status" value="1"/>
</dbReference>
<keyword evidence="2" id="KW-1185">Reference proteome</keyword>
<dbReference type="STRING" id="762983.HMPREF9444_01590"/>
<comment type="caution">
    <text evidence="1">The sequence shown here is derived from an EMBL/GenBank/DDBJ whole genome shotgun (WGS) entry which is preliminary data.</text>
</comment>
<proteinExistence type="predicted"/>
<sequence length="67" mass="7658">MRTFKKYAPMQIAKYVSAFFKGNFYIQGIGMFSFDGGKVIIDPSYEIPKRKIVSEINMSIASFSKAY</sequence>
<dbReference type="Gene3D" id="3.30.1910.10">
    <property type="entry name" value="so0334 like domain"/>
    <property type="match status" value="1"/>
</dbReference>
<dbReference type="AlphaFoldDB" id="E8LLH7"/>
<reference evidence="1 2" key="1">
    <citation type="submission" date="2011-01" db="EMBL/GenBank/DDBJ databases">
        <authorList>
            <person name="Weinstock G."/>
            <person name="Sodergren E."/>
            <person name="Clifton S."/>
            <person name="Fulton L."/>
            <person name="Fulton B."/>
            <person name="Courtney L."/>
            <person name="Fronick C."/>
            <person name="Harrison M."/>
            <person name="Strong C."/>
            <person name="Farmer C."/>
            <person name="Delahaunty K."/>
            <person name="Markovic C."/>
            <person name="Hall O."/>
            <person name="Minx P."/>
            <person name="Tomlinson C."/>
            <person name="Mitreva M."/>
            <person name="Hou S."/>
            <person name="Chen J."/>
            <person name="Wollam A."/>
            <person name="Pepin K.H."/>
            <person name="Johnson M."/>
            <person name="Bhonagiri V."/>
            <person name="Zhang X."/>
            <person name="Suruliraj S."/>
            <person name="Warren W."/>
            <person name="Chinwalla A."/>
            <person name="Mardis E.R."/>
            <person name="Wilson R.K."/>
        </authorList>
    </citation>
    <scope>NUCLEOTIDE SEQUENCE [LARGE SCALE GENOMIC DNA]</scope>
    <source>
        <strain evidence="2">DSM 22608 / JCM 16073 / KCTC 15190 / YIT 12066</strain>
    </source>
</reference>
<evidence type="ECO:0000313" key="1">
    <source>
        <dbReference type="EMBL" id="EFY06624.1"/>
    </source>
</evidence>
<dbReference type="EMBL" id="AEVO01000104">
    <property type="protein sequence ID" value="EFY06624.1"/>
    <property type="molecule type" value="Genomic_DNA"/>
</dbReference>
<dbReference type="OrthoDB" id="5588896at2"/>